<feature type="domain" description="N-acetyltransferase" evidence="1">
    <location>
        <begin position="1"/>
        <end position="136"/>
    </location>
</feature>
<reference evidence="2 3" key="1">
    <citation type="submission" date="2018-03" db="EMBL/GenBank/DDBJ databases">
        <title>Genome sequencing of Melaminivora sp.</title>
        <authorList>
            <person name="Kim S.-J."/>
            <person name="Heo J."/>
            <person name="Ahn J.-H."/>
            <person name="Kwon S.-W."/>
        </authorList>
    </citation>
    <scope>NUCLEOTIDE SEQUENCE [LARGE SCALE GENOMIC DNA]</scope>
    <source>
        <strain evidence="2 3">SC2-9</strain>
    </source>
</reference>
<keyword evidence="3" id="KW-1185">Reference proteome</keyword>
<gene>
    <name evidence="2" type="ORF">C6568_06645</name>
</gene>
<organism evidence="2 3">
    <name type="scientific">Melaminivora suipulveris</name>
    <dbReference type="NCBI Taxonomy" id="2109913"/>
    <lineage>
        <taxon>Bacteria</taxon>
        <taxon>Pseudomonadati</taxon>
        <taxon>Pseudomonadota</taxon>
        <taxon>Betaproteobacteria</taxon>
        <taxon>Burkholderiales</taxon>
        <taxon>Comamonadaceae</taxon>
        <taxon>Melaminivora</taxon>
    </lineage>
</organism>
<dbReference type="InterPro" id="IPR000182">
    <property type="entry name" value="GNAT_dom"/>
</dbReference>
<proteinExistence type="predicted"/>
<accession>A0A2R3QAZ7</accession>
<dbReference type="SUPFAM" id="SSF55729">
    <property type="entry name" value="Acyl-CoA N-acyltransferases (Nat)"/>
    <property type="match status" value="1"/>
</dbReference>
<keyword evidence="2" id="KW-0808">Transferase</keyword>
<dbReference type="Proteomes" id="UP000237925">
    <property type="component" value="Chromosome"/>
</dbReference>
<name>A0A2R3QAZ7_9BURK</name>
<evidence type="ECO:0000313" key="2">
    <source>
        <dbReference type="EMBL" id="AVO48962.1"/>
    </source>
</evidence>
<sequence length="136" mass="15153">MEVEYTNKLSRNEQEHIIHKVILHDRVSVGAGAPRSIHFGARIDGALIGGICGHMELRRLYIEYLWVEHCYRGNGIGSSLLKTAESDAATKGCIESRIESLSVKTANLYVGRGYKIIHRLPDYLPGLPLIVLSKLI</sequence>
<dbReference type="EMBL" id="CP027667">
    <property type="protein sequence ID" value="AVO48962.1"/>
    <property type="molecule type" value="Genomic_DNA"/>
</dbReference>
<dbReference type="CDD" id="cd04301">
    <property type="entry name" value="NAT_SF"/>
    <property type="match status" value="1"/>
</dbReference>
<dbReference type="KEGG" id="mela:C6568_06645"/>
<dbReference type="Pfam" id="PF00583">
    <property type="entry name" value="Acetyltransf_1"/>
    <property type="match status" value="1"/>
</dbReference>
<dbReference type="InterPro" id="IPR016181">
    <property type="entry name" value="Acyl_CoA_acyltransferase"/>
</dbReference>
<dbReference type="AlphaFoldDB" id="A0A2R3QAZ7"/>
<dbReference type="GO" id="GO:0016747">
    <property type="term" value="F:acyltransferase activity, transferring groups other than amino-acyl groups"/>
    <property type="evidence" value="ECO:0007669"/>
    <property type="project" value="InterPro"/>
</dbReference>
<dbReference type="RefSeq" id="WP_082136949.1">
    <property type="nucleotide sequence ID" value="NZ_CP027667.1"/>
</dbReference>
<dbReference type="OrthoDB" id="9787920at2"/>
<evidence type="ECO:0000313" key="3">
    <source>
        <dbReference type="Proteomes" id="UP000237925"/>
    </source>
</evidence>
<evidence type="ECO:0000259" key="1">
    <source>
        <dbReference type="PROSITE" id="PS51186"/>
    </source>
</evidence>
<protein>
    <submittedName>
        <fullName evidence="2">N-acetyltransferase</fullName>
    </submittedName>
</protein>
<dbReference type="Gene3D" id="3.40.630.30">
    <property type="match status" value="1"/>
</dbReference>
<dbReference type="PROSITE" id="PS51186">
    <property type="entry name" value="GNAT"/>
    <property type="match status" value="1"/>
</dbReference>